<dbReference type="EMBL" id="BMQC01000016">
    <property type="protein sequence ID" value="GGK39819.1"/>
    <property type="molecule type" value="Genomic_DNA"/>
</dbReference>
<dbReference type="GO" id="GO:0003824">
    <property type="term" value="F:catalytic activity"/>
    <property type="evidence" value="ECO:0007669"/>
    <property type="project" value="UniProtKB-ARBA"/>
</dbReference>
<comment type="caution">
    <text evidence="2">The sequence shown here is derived from an EMBL/GenBank/DDBJ whole genome shotgun (WGS) entry which is preliminary data.</text>
</comment>
<sequence>MAVGHVRVGTGPRRVIALHGWFGAADQWGPFADLIDPARFSYAFLDCRGYGSRRTETGAYTMAEISADALALADALDWPRFSLVGHSMGGMAVQRVYADAPDRVDRLVGISPVSASGFPFDEDGWALFDGAAADPAKRRQIIDLTTGGRLSDYWLDQMVESSTRTSDPAAFGAYLTAWGRTDFADEIKGAAVPALAVAGEHDPALGPAWIADTWCQHYPQAASAVLTDAGHYGMFEAPVRLAGLLEQFLD</sequence>
<evidence type="ECO:0000313" key="3">
    <source>
        <dbReference type="Proteomes" id="UP000662200"/>
    </source>
</evidence>
<gene>
    <name evidence="2" type="ORF">GCM10010124_35570</name>
</gene>
<reference evidence="2" key="2">
    <citation type="submission" date="2020-09" db="EMBL/GenBank/DDBJ databases">
        <authorList>
            <person name="Sun Q."/>
            <person name="Ohkuma M."/>
        </authorList>
    </citation>
    <scope>NUCLEOTIDE SEQUENCE</scope>
    <source>
        <strain evidence="2">JCM 3091</strain>
    </source>
</reference>
<proteinExistence type="predicted"/>
<reference evidence="2" key="1">
    <citation type="journal article" date="2014" name="Int. J. Syst. Evol. Microbiol.">
        <title>Complete genome sequence of Corynebacterium casei LMG S-19264T (=DSM 44701T), isolated from a smear-ripened cheese.</title>
        <authorList>
            <consortium name="US DOE Joint Genome Institute (JGI-PGF)"/>
            <person name="Walter F."/>
            <person name="Albersmeier A."/>
            <person name="Kalinowski J."/>
            <person name="Ruckert C."/>
        </authorList>
    </citation>
    <scope>NUCLEOTIDE SEQUENCE</scope>
    <source>
        <strain evidence="2">JCM 3091</strain>
    </source>
</reference>
<dbReference type="InterPro" id="IPR029058">
    <property type="entry name" value="AB_hydrolase_fold"/>
</dbReference>
<feature type="domain" description="AB hydrolase-1" evidence="1">
    <location>
        <begin position="15"/>
        <end position="238"/>
    </location>
</feature>
<evidence type="ECO:0000259" key="1">
    <source>
        <dbReference type="Pfam" id="PF00561"/>
    </source>
</evidence>
<dbReference type="SUPFAM" id="SSF53474">
    <property type="entry name" value="alpha/beta-Hydrolases"/>
    <property type="match status" value="1"/>
</dbReference>
<dbReference type="Gene3D" id="3.40.50.1820">
    <property type="entry name" value="alpha/beta hydrolase"/>
    <property type="match status" value="1"/>
</dbReference>
<dbReference type="RefSeq" id="WP_189115487.1">
    <property type="nucleotide sequence ID" value="NZ_BMQC01000016.1"/>
</dbReference>
<keyword evidence="3" id="KW-1185">Reference proteome</keyword>
<name>A0A8J3FLX1_9ACTN</name>
<protein>
    <submittedName>
        <fullName evidence="2">Esterase</fullName>
    </submittedName>
</protein>
<dbReference type="AlphaFoldDB" id="A0A8J3FLX1"/>
<evidence type="ECO:0000313" key="2">
    <source>
        <dbReference type="EMBL" id="GGK39819.1"/>
    </source>
</evidence>
<dbReference type="PANTHER" id="PTHR43798">
    <property type="entry name" value="MONOACYLGLYCEROL LIPASE"/>
    <property type="match status" value="1"/>
</dbReference>
<dbReference type="Pfam" id="PF00561">
    <property type="entry name" value="Abhydrolase_1"/>
    <property type="match status" value="1"/>
</dbReference>
<dbReference type="InterPro" id="IPR000073">
    <property type="entry name" value="AB_hydrolase_1"/>
</dbReference>
<accession>A0A8J3FLX1</accession>
<organism evidence="2 3">
    <name type="scientific">Pilimelia terevasa</name>
    <dbReference type="NCBI Taxonomy" id="53372"/>
    <lineage>
        <taxon>Bacteria</taxon>
        <taxon>Bacillati</taxon>
        <taxon>Actinomycetota</taxon>
        <taxon>Actinomycetes</taxon>
        <taxon>Micromonosporales</taxon>
        <taxon>Micromonosporaceae</taxon>
        <taxon>Pilimelia</taxon>
    </lineage>
</organism>
<dbReference type="InterPro" id="IPR050266">
    <property type="entry name" value="AB_hydrolase_sf"/>
</dbReference>
<dbReference type="Proteomes" id="UP000662200">
    <property type="component" value="Unassembled WGS sequence"/>
</dbReference>